<evidence type="ECO:0000313" key="2">
    <source>
        <dbReference type="EMBL" id="TYC48487.1"/>
    </source>
</evidence>
<evidence type="ECO:0000313" key="3">
    <source>
        <dbReference type="Proteomes" id="UP000371977"/>
    </source>
</evidence>
<dbReference type="Pfam" id="PF12674">
    <property type="entry name" value="Zn_ribbon_2"/>
    <property type="match status" value="1"/>
</dbReference>
<proteinExistence type="predicted"/>
<dbReference type="InterPro" id="IPR025868">
    <property type="entry name" value="Zn_ribbon_dom_put"/>
</dbReference>
<dbReference type="EMBL" id="SDGZ01000020">
    <property type="protein sequence ID" value="TYC48487.1"/>
    <property type="molecule type" value="Genomic_DNA"/>
</dbReference>
<protein>
    <recommendedName>
        <fullName evidence="1">Putative zinc ribbon domain-containing protein</fullName>
    </recommendedName>
</protein>
<dbReference type="AlphaFoldDB" id="A0A6C2C3S7"/>
<keyword evidence="3" id="KW-1185">Reference proteome</keyword>
<evidence type="ECO:0000259" key="1">
    <source>
        <dbReference type="Pfam" id="PF12674"/>
    </source>
</evidence>
<sequence length="88" mass="9804">MEKFCQSCAMPLNTKNLGSEQDGSASMMYCELCYQNGVFTNPEISFTEMLAVGKAGIDQSSSNFITKFMLKALYPASLKRTTRFKNAH</sequence>
<gene>
    <name evidence="2" type="ORF">ESZ50_08685</name>
</gene>
<comment type="caution">
    <text evidence="2">The sequence shown here is derived from an EMBL/GenBank/DDBJ whole genome shotgun (WGS) entry which is preliminary data.</text>
</comment>
<name>A0A6C2C3S7_9LACO</name>
<reference evidence="2 3" key="1">
    <citation type="submission" date="2019-01" db="EMBL/GenBank/DDBJ databases">
        <title>Weissella sp. nov., a novel lactic acid bacterium isolated from animal feces.</title>
        <authorList>
            <person name="Wang L.-T."/>
        </authorList>
    </citation>
    <scope>NUCLEOTIDE SEQUENCE [LARGE SCALE GENOMIC DNA]</scope>
    <source>
        <strain evidence="2 3">8H-2</strain>
    </source>
</reference>
<organism evidence="2 3">
    <name type="scientific">Weissella muntiaci</name>
    <dbReference type="NCBI Taxonomy" id="2508881"/>
    <lineage>
        <taxon>Bacteria</taxon>
        <taxon>Bacillati</taxon>
        <taxon>Bacillota</taxon>
        <taxon>Bacilli</taxon>
        <taxon>Lactobacillales</taxon>
        <taxon>Lactobacillaceae</taxon>
        <taxon>Weissella</taxon>
    </lineage>
</organism>
<dbReference type="Proteomes" id="UP000371977">
    <property type="component" value="Unassembled WGS sequence"/>
</dbReference>
<feature type="domain" description="Putative zinc ribbon" evidence="1">
    <location>
        <begin position="4"/>
        <end position="82"/>
    </location>
</feature>
<accession>A0A6C2C3S7</accession>
<dbReference type="OrthoDB" id="9801008at2"/>